<gene>
    <name evidence="2" type="ORF">BDV95DRAFT_607576</name>
</gene>
<feature type="compositionally biased region" description="Acidic residues" evidence="1">
    <location>
        <begin position="22"/>
        <end position="33"/>
    </location>
</feature>
<feature type="compositionally biased region" description="Low complexity" evidence="1">
    <location>
        <begin position="42"/>
        <end position="60"/>
    </location>
</feature>
<accession>A0A7C8M869</accession>
<dbReference type="AlphaFoldDB" id="A0A7C8M869"/>
<reference evidence="2 3" key="1">
    <citation type="submission" date="2020-01" db="EMBL/GenBank/DDBJ databases">
        <authorList>
            <consortium name="DOE Joint Genome Institute"/>
            <person name="Haridas S."/>
            <person name="Albert R."/>
            <person name="Binder M."/>
            <person name="Bloem J."/>
            <person name="Labutti K."/>
            <person name="Salamov A."/>
            <person name="Andreopoulos B."/>
            <person name="Baker S.E."/>
            <person name="Barry K."/>
            <person name="Bills G."/>
            <person name="Bluhm B.H."/>
            <person name="Cannon C."/>
            <person name="Castanera R."/>
            <person name="Culley D.E."/>
            <person name="Daum C."/>
            <person name="Ezra D."/>
            <person name="Gonzalez J.B."/>
            <person name="Henrissat B."/>
            <person name="Kuo A."/>
            <person name="Liang C."/>
            <person name="Lipzen A."/>
            <person name="Lutzoni F."/>
            <person name="Magnuson J."/>
            <person name="Mondo S."/>
            <person name="Nolan M."/>
            <person name="Ohm R."/>
            <person name="Pangilinan J."/>
            <person name="Park H.-J.H."/>
            <person name="Ramirez L."/>
            <person name="Alfaro M."/>
            <person name="Sun H."/>
            <person name="Tritt A."/>
            <person name="Yoshinaga Y."/>
            <person name="Zwiers L.-H.L."/>
            <person name="Turgeon B.G."/>
            <person name="Goodwin S.B."/>
            <person name="Spatafora J.W."/>
            <person name="Crous P.W."/>
            <person name="Grigoriev I.V."/>
        </authorList>
    </citation>
    <scope>NUCLEOTIDE SEQUENCE [LARGE SCALE GENOMIC DNA]</scope>
    <source>
        <strain evidence="2 3">CBS 611.86</strain>
    </source>
</reference>
<evidence type="ECO:0000313" key="2">
    <source>
        <dbReference type="EMBL" id="KAF2871319.1"/>
    </source>
</evidence>
<proteinExistence type="predicted"/>
<feature type="compositionally biased region" description="Polar residues" evidence="1">
    <location>
        <begin position="1"/>
        <end position="11"/>
    </location>
</feature>
<dbReference type="EMBL" id="JAADJZ010000012">
    <property type="protein sequence ID" value="KAF2871319.1"/>
    <property type="molecule type" value="Genomic_DNA"/>
</dbReference>
<dbReference type="Proteomes" id="UP000481861">
    <property type="component" value="Unassembled WGS sequence"/>
</dbReference>
<feature type="region of interest" description="Disordered" evidence="1">
    <location>
        <begin position="166"/>
        <end position="190"/>
    </location>
</feature>
<sequence>MSAANTPASNGASGGYSWPVEDYVDYGDSDLDEVVPGPPPATTTTRRAGPSGHTAPSASPACPPPPAPSAFGPPIAAAAAHAASGPSFGARANPGYLLALERERDLRGDLAAAQAALARDREALRVAQTTIQRLCWQQQQQQQRREPPWRQDQIAGLREENARLRDQLRALSDQQPGARAERRRTPEPYE</sequence>
<feature type="compositionally biased region" description="Basic and acidic residues" evidence="1">
    <location>
        <begin position="179"/>
        <end position="190"/>
    </location>
</feature>
<protein>
    <submittedName>
        <fullName evidence="2">Uncharacterized protein</fullName>
    </submittedName>
</protein>
<feature type="region of interest" description="Disordered" evidence="1">
    <location>
        <begin position="1"/>
        <end position="73"/>
    </location>
</feature>
<organism evidence="2 3">
    <name type="scientific">Massariosphaeria phaeospora</name>
    <dbReference type="NCBI Taxonomy" id="100035"/>
    <lineage>
        <taxon>Eukaryota</taxon>
        <taxon>Fungi</taxon>
        <taxon>Dikarya</taxon>
        <taxon>Ascomycota</taxon>
        <taxon>Pezizomycotina</taxon>
        <taxon>Dothideomycetes</taxon>
        <taxon>Pleosporomycetidae</taxon>
        <taxon>Pleosporales</taxon>
        <taxon>Pleosporales incertae sedis</taxon>
        <taxon>Massariosphaeria</taxon>
    </lineage>
</organism>
<name>A0A7C8M869_9PLEO</name>
<evidence type="ECO:0000256" key="1">
    <source>
        <dbReference type="SAM" id="MobiDB-lite"/>
    </source>
</evidence>
<keyword evidence="3" id="KW-1185">Reference proteome</keyword>
<comment type="caution">
    <text evidence="2">The sequence shown here is derived from an EMBL/GenBank/DDBJ whole genome shotgun (WGS) entry which is preliminary data.</text>
</comment>
<evidence type="ECO:0000313" key="3">
    <source>
        <dbReference type="Proteomes" id="UP000481861"/>
    </source>
</evidence>